<evidence type="ECO:0000256" key="1">
    <source>
        <dbReference type="SAM" id="Phobius"/>
    </source>
</evidence>
<gene>
    <name evidence="2" type="ORF">Q31b_56500</name>
</gene>
<feature type="transmembrane region" description="Helical" evidence="1">
    <location>
        <begin position="48"/>
        <end position="73"/>
    </location>
</feature>
<dbReference type="EMBL" id="SJPY01000012">
    <property type="protein sequence ID" value="TWU34179.1"/>
    <property type="molecule type" value="Genomic_DNA"/>
</dbReference>
<evidence type="ECO:0000313" key="3">
    <source>
        <dbReference type="Proteomes" id="UP000315471"/>
    </source>
</evidence>
<feature type="transmembrane region" description="Helical" evidence="1">
    <location>
        <begin position="106"/>
        <end position="123"/>
    </location>
</feature>
<reference evidence="2 3" key="1">
    <citation type="submission" date="2019-02" db="EMBL/GenBank/DDBJ databases">
        <title>Deep-cultivation of Planctomycetes and their phenomic and genomic characterization uncovers novel biology.</title>
        <authorList>
            <person name="Wiegand S."/>
            <person name="Jogler M."/>
            <person name="Boedeker C."/>
            <person name="Pinto D."/>
            <person name="Vollmers J."/>
            <person name="Rivas-Marin E."/>
            <person name="Kohn T."/>
            <person name="Peeters S.H."/>
            <person name="Heuer A."/>
            <person name="Rast P."/>
            <person name="Oberbeckmann S."/>
            <person name="Bunk B."/>
            <person name="Jeske O."/>
            <person name="Meyerdierks A."/>
            <person name="Storesund J.E."/>
            <person name="Kallscheuer N."/>
            <person name="Luecker S."/>
            <person name="Lage O.M."/>
            <person name="Pohl T."/>
            <person name="Merkel B.J."/>
            <person name="Hornburger P."/>
            <person name="Mueller R.-W."/>
            <person name="Bruemmer F."/>
            <person name="Labrenz M."/>
            <person name="Spormann A.M."/>
            <person name="Op Den Camp H."/>
            <person name="Overmann J."/>
            <person name="Amann R."/>
            <person name="Jetten M.S.M."/>
            <person name="Mascher T."/>
            <person name="Medema M.H."/>
            <person name="Devos D.P."/>
            <person name="Kaster A.-K."/>
            <person name="Ovreas L."/>
            <person name="Rohde M."/>
            <person name="Galperin M.Y."/>
            <person name="Jogler C."/>
        </authorList>
    </citation>
    <scope>NUCLEOTIDE SEQUENCE [LARGE SCALE GENOMIC DNA]</scope>
    <source>
        <strain evidence="2 3">Q31b</strain>
    </source>
</reference>
<organism evidence="2 3">
    <name type="scientific">Novipirellula aureliae</name>
    <dbReference type="NCBI Taxonomy" id="2527966"/>
    <lineage>
        <taxon>Bacteria</taxon>
        <taxon>Pseudomonadati</taxon>
        <taxon>Planctomycetota</taxon>
        <taxon>Planctomycetia</taxon>
        <taxon>Pirellulales</taxon>
        <taxon>Pirellulaceae</taxon>
        <taxon>Novipirellula</taxon>
    </lineage>
</organism>
<dbReference type="RefSeq" id="WP_146602708.1">
    <property type="nucleotide sequence ID" value="NZ_SJPY01000012.1"/>
</dbReference>
<feature type="transmembrane region" description="Helical" evidence="1">
    <location>
        <begin position="205"/>
        <end position="222"/>
    </location>
</feature>
<keyword evidence="1" id="KW-0472">Membrane</keyword>
<feature type="transmembrane region" description="Helical" evidence="1">
    <location>
        <begin position="16"/>
        <end position="36"/>
    </location>
</feature>
<evidence type="ECO:0000313" key="2">
    <source>
        <dbReference type="EMBL" id="TWU34179.1"/>
    </source>
</evidence>
<dbReference type="AlphaFoldDB" id="A0A5C6DGS1"/>
<feature type="transmembrane region" description="Helical" evidence="1">
    <location>
        <begin position="174"/>
        <end position="193"/>
    </location>
</feature>
<keyword evidence="1" id="KW-1133">Transmembrane helix</keyword>
<sequence>MTGPNYCTLALNRKTLGLLFLGGIVLSAGLGIWQSGAWPRHVLYSTPLFFIHCCFVGSLFGSLSAVCWIATAINRQWIRYSIQGGAALLLSAVLSALISYESWPFSLANCAGFILSHNLLFGWMNIPFFNEADRTVCQTKRQFSIGGILIFTTTAALLMVFARWFDEPTRADQYWFVLIGLWFFMPLTGGVVAKAVLNKHFHSSLGWFGLAILMIVIGPIGLDYAECSFSQMLNGDGSLAIKDKKHFDYILFYLAIFLSYATSIGLTALAGAMGCAQQDQAPT</sequence>
<feature type="transmembrane region" description="Helical" evidence="1">
    <location>
        <begin position="143"/>
        <end position="162"/>
    </location>
</feature>
<proteinExistence type="predicted"/>
<comment type="caution">
    <text evidence="2">The sequence shown here is derived from an EMBL/GenBank/DDBJ whole genome shotgun (WGS) entry which is preliminary data.</text>
</comment>
<feature type="transmembrane region" description="Helical" evidence="1">
    <location>
        <begin position="250"/>
        <end position="276"/>
    </location>
</feature>
<name>A0A5C6DGS1_9BACT</name>
<feature type="transmembrane region" description="Helical" evidence="1">
    <location>
        <begin position="80"/>
        <end position="100"/>
    </location>
</feature>
<protein>
    <submittedName>
        <fullName evidence="2">Uncharacterized protein</fullName>
    </submittedName>
</protein>
<keyword evidence="1" id="KW-0812">Transmembrane</keyword>
<dbReference type="OrthoDB" id="282462at2"/>
<keyword evidence="3" id="KW-1185">Reference proteome</keyword>
<dbReference type="Proteomes" id="UP000315471">
    <property type="component" value="Unassembled WGS sequence"/>
</dbReference>
<accession>A0A5C6DGS1</accession>